<evidence type="ECO:0000256" key="5">
    <source>
        <dbReference type="ARBA" id="ARBA00022989"/>
    </source>
</evidence>
<evidence type="ECO:0000256" key="7">
    <source>
        <dbReference type="ARBA" id="ARBA00023136"/>
    </source>
</evidence>
<reference evidence="11 17" key="1">
    <citation type="journal article" date="2014" name="J. Bacteriol.">
        <title>Role of an Archaeal PitA Transporter in the Copper and Arsenic Resistance of Metallosphaera sedula, an Extreme Thermoacidophile.</title>
        <authorList>
            <person name="McCarthy S."/>
            <person name="Ai C."/>
            <person name="Wheaton G."/>
            <person name="Tevatia R."/>
            <person name="Eckrich V."/>
            <person name="Kelly R."/>
            <person name="Blum P."/>
        </authorList>
    </citation>
    <scope>NUCLEOTIDE SEQUENCE [LARGE SCALE GENOMIC DNA]</scope>
    <source>
        <strain evidence="11 17">CuR1</strain>
    </source>
</reference>
<feature type="transmembrane region" description="Helical" evidence="8">
    <location>
        <begin position="160"/>
        <end position="177"/>
    </location>
</feature>
<evidence type="ECO:0000313" key="19">
    <source>
        <dbReference type="Proteomes" id="UP000061362"/>
    </source>
</evidence>
<dbReference type="Proteomes" id="UP000062475">
    <property type="component" value="Chromosome"/>
</dbReference>
<dbReference type="Proteomes" id="UP000056255">
    <property type="component" value="Chromosome"/>
</dbReference>
<dbReference type="InterPro" id="IPR002524">
    <property type="entry name" value="Cation_efflux"/>
</dbReference>
<feature type="transmembrane region" description="Helical" evidence="8">
    <location>
        <begin position="70"/>
        <end position="93"/>
    </location>
</feature>
<evidence type="ECO:0000313" key="14">
    <source>
        <dbReference type="EMBL" id="AKV78469.1"/>
    </source>
</evidence>
<evidence type="ECO:0000313" key="22">
    <source>
        <dbReference type="Proteomes" id="UP000068832"/>
    </source>
</evidence>
<dbReference type="InterPro" id="IPR027470">
    <property type="entry name" value="Cation_efflux_CTD"/>
</dbReference>
<keyword evidence="3" id="KW-0813">Transport</keyword>
<dbReference type="NCBIfam" id="TIGR01297">
    <property type="entry name" value="CDF"/>
    <property type="match status" value="1"/>
</dbReference>
<keyword evidence="4 8" id="KW-0812">Transmembrane</keyword>
<evidence type="ECO:0000313" key="13">
    <source>
        <dbReference type="EMBL" id="AKV76216.1"/>
    </source>
</evidence>
<name>A0A088E418_9CREN</name>
<evidence type="ECO:0000313" key="12">
    <source>
        <dbReference type="EMBL" id="AKV73977.1"/>
    </source>
</evidence>
<dbReference type="Gene3D" id="1.20.1510.10">
    <property type="entry name" value="Cation efflux protein transmembrane domain"/>
    <property type="match status" value="1"/>
</dbReference>
<evidence type="ECO:0000313" key="16">
    <source>
        <dbReference type="EMBL" id="AKV82955.1"/>
    </source>
</evidence>
<dbReference type="OrthoDB" id="269083at2157"/>
<evidence type="ECO:0000313" key="18">
    <source>
        <dbReference type="Proteomes" id="UP000056255"/>
    </source>
</evidence>
<comment type="subcellular location">
    <subcellularLocation>
        <location evidence="1">Membrane</location>
        <topology evidence="1">Multi-pass membrane protein</topology>
    </subcellularLocation>
</comment>
<feature type="transmembrane region" description="Helical" evidence="8">
    <location>
        <begin position="130"/>
        <end position="154"/>
    </location>
</feature>
<dbReference type="GO" id="GO:0005385">
    <property type="term" value="F:zinc ion transmembrane transporter activity"/>
    <property type="evidence" value="ECO:0007669"/>
    <property type="project" value="TreeGrafter"/>
</dbReference>
<evidence type="ECO:0000256" key="4">
    <source>
        <dbReference type="ARBA" id="ARBA00022692"/>
    </source>
</evidence>
<dbReference type="EMBL" id="CP012176">
    <property type="protein sequence ID" value="AKV82955.1"/>
    <property type="molecule type" value="Genomic_DNA"/>
</dbReference>
<dbReference type="SUPFAM" id="SSF161111">
    <property type="entry name" value="Cation efflux protein transmembrane domain-like"/>
    <property type="match status" value="1"/>
</dbReference>
<dbReference type="PANTHER" id="PTHR11562:SF17">
    <property type="entry name" value="RE54080P-RELATED"/>
    <property type="match status" value="1"/>
</dbReference>
<dbReference type="EMBL" id="CP012173">
    <property type="protein sequence ID" value="AKV76216.1"/>
    <property type="molecule type" value="Genomic_DNA"/>
</dbReference>
<dbReference type="Proteomes" id="UP000029084">
    <property type="component" value="Chromosome"/>
</dbReference>
<feature type="domain" description="Cation efflux protein transmembrane" evidence="9">
    <location>
        <begin position="9"/>
        <end position="185"/>
    </location>
</feature>
<comment type="similarity">
    <text evidence="2">Belongs to the cation diffusion facilitator (CDF) transporter (TC 2.A.4) family. SLC30A subfamily.</text>
</comment>
<accession>A0A088E418</accession>
<proteinExistence type="inferred from homology"/>
<evidence type="ECO:0000313" key="21">
    <source>
        <dbReference type="Proteomes" id="UP000062475"/>
    </source>
</evidence>
<dbReference type="SUPFAM" id="SSF160240">
    <property type="entry name" value="Cation efflux protein cytoplasmic domain-like"/>
    <property type="match status" value="1"/>
</dbReference>
<dbReference type="Proteomes" id="UP000068832">
    <property type="component" value="Chromosome"/>
</dbReference>
<dbReference type="InterPro" id="IPR058533">
    <property type="entry name" value="Cation_efflux_TM"/>
</dbReference>
<dbReference type="EMBL" id="CP012174">
    <property type="protein sequence ID" value="AKV78469.1"/>
    <property type="molecule type" value="Genomic_DNA"/>
</dbReference>
<evidence type="ECO:0000256" key="1">
    <source>
        <dbReference type="ARBA" id="ARBA00004141"/>
    </source>
</evidence>
<dbReference type="PATRIC" id="fig|43687.5.peg.931"/>
<evidence type="ECO:0000256" key="3">
    <source>
        <dbReference type="ARBA" id="ARBA00022448"/>
    </source>
</evidence>
<evidence type="ECO:0000259" key="10">
    <source>
        <dbReference type="Pfam" id="PF16916"/>
    </source>
</evidence>
<evidence type="ECO:0000313" key="11">
    <source>
        <dbReference type="EMBL" id="AIM27061.1"/>
    </source>
</evidence>
<protein>
    <submittedName>
        <fullName evidence="11">Cation diffusion facilitator family transporter</fullName>
    </submittedName>
    <submittedName>
        <fullName evidence="12">Cation transporter</fullName>
    </submittedName>
</protein>
<dbReference type="EMBL" id="CP012175">
    <property type="protein sequence ID" value="AKV80714.1"/>
    <property type="molecule type" value="Genomic_DNA"/>
</dbReference>
<dbReference type="Proteomes" id="UP000062398">
    <property type="component" value="Chromosome"/>
</dbReference>
<dbReference type="EMBL" id="CP012172">
    <property type="protein sequence ID" value="AKV73977.1"/>
    <property type="molecule type" value="Genomic_DNA"/>
</dbReference>
<dbReference type="InterPro" id="IPR027469">
    <property type="entry name" value="Cation_efflux_TMD_sf"/>
</dbReference>
<dbReference type="Pfam" id="PF16916">
    <property type="entry name" value="ZT_dimer"/>
    <property type="match status" value="1"/>
</dbReference>
<organism evidence="11 17">
    <name type="scientific">Metallosphaera sedula</name>
    <dbReference type="NCBI Taxonomy" id="43687"/>
    <lineage>
        <taxon>Archaea</taxon>
        <taxon>Thermoproteota</taxon>
        <taxon>Thermoprotei</taxon>
        <taxon>Sulfolobales</taxon>
        <taxon>Sulfolobaceae</taxon>
        <taxon>Metallosphaera</taxon>
    </lineage>
</organism>
<evidence type="ECO:0000313" key="17">
    <source>
        <dbReference type="Proteomes" id="UP000029084"/>
    </source>
</evidence>
<evidence type="ECO:0000256" key="2">
    <source>
        <dbReference type="ARBA" id="ARBA00008873"/>
    </source>
</evidence>
<sequence length="276" mass="30607" precursor="true">MRSLLGFWSTTAFLLVLSFVGRSATLGSESLHSVLDAIVVTLTWMASRVLDRRDNIYTYGMHRLEVLYSLLNVITVVVGVVIGLVFSVTLLVLRVSDNPWIVMMASLVALGFSILSSTEHGDEIKEGIRIHALLDSLTFALGAVVGFVVLITGLPWVDPLGSFLVLGVLALTSLGNVKEGIYTLMERSPVNVKEVEDSLKSVFRTVHHVHVWNICPHMRVATLHVIEEPNVTLGQIDEKRREVERILRDKFNVTHVTIQFESRDEEIESGFGSLTG</sequence>
<evidence type="ECO:0000313" key="20">
    <source>
        <dbReference type="Proteomes" id="UP000062398"/>
    </source>
</evidence>
<dbReference type="InterPro" id="IPR050681">
    <property type="entry name" value="CDF/SLC30A"/>
</dbReference>
<keyword evidence="6" id="KW-0406">Ion transport</keyword>
<evidence type="ECO:0000259" key="9">
    <source>
        <dbReference type="Pfam" id="PF01545"/>
    </source>
</evidence>
<evidence type="ECO:0000313" key="15">
    <source>
        <dbReference type="EMBL" id="AKV80714.1"/>
    </source>
</evidence>
<dbReference type="OMA" id="SICPHER"/>
<keyword evidence="5 8" id="KW-1133">Transmembrane helix</keyword>
<feature type="domain" description="Cation efflux protein cytoplasmic" evidence="10">
    <location>
        <begin position="191"/>
        <end position="262"/>
    </location>
</feature>
<keyword evidence="7 8" id="KW-0472">Membrane</keyword>
<dbReference type="PANTHER" id="PTHR11562">
    <property type="entry name" value="CATION EFFLUX PROTEIN/ ZINC TRANSPORTER"/>
    <property type="match status" value="1"/>
</dbReference>
<dbReference type="Pfam" id="PF01545">
    <property type="entry name" value="Cation_efflux"/>
    <property type="match status" value="1"/>
</dbReference>
<reference evidence="19 20" key="2">
    <citation type="journal article" date="2015" name="Genome Announc.">
        <title>Complete Genome Sequences of Evolved Arsenate-Resistant Metallosphaera sedula Strains.</title>
        <authorList>
            <person name="Ai C."/>
            <person name="McCarthy S."/>
            <person name="Schackwitz W."/>
            <person name="Martin J."/>
            <person name="Lipzen A."/>
            <person name="Blum P."/>
        </authorList>
    </citation>
    <scope>NUCLEOTIDE SEQUENCE [LARGE SCALE GENOMIC DNA]</scope>
    <source>
        <strain evidence="14 20">ARS120-1</strain>
        <strain evidence="15 19">ARS120-2</strain>
        <strain evidence="12 22">ARS50-1</strain>
        <strain evidence="13 21">ARS50-2</strain>
    </source>
</reference>
<reference evidence="16 18" key="3">
    <citation type="submission" date="2015-07" db="EMBL/GenBank/DDBJ databases">
        <title>Physiological, transcriptional responses and genome re-sequencing of acid resistant extremely thermoacidophilic Metallosphaera sedula SARC-M1.</title>
        <authorList>
            <person name="Ai C."/>
            <person name="McCarthy S."/>
            <person name="Eckrich V."/>
            <person name="Rudrappa D."/>
            <person name="Qiu G."/>
            <person name="Blum P."/>
        </authorList>
    </citation>
    <scope>NUCLEOTIDE SEQUENCE [LARGE SCALE GENOMIC DNA]</scope>
    <source>
        <strain evidence="16 18">SARC-M1</strain>
    </source>
</reference>
<feature type="transmembrane region" description="Helical" evidence="8">
    <location>
        <begin position="99"/>
        <end position="118"/>
    </location>
</feature>
<dbReference type="RefSeq" id="WP_012020862.1">
    <property type="nucleotide sequence ID" value="NZ_CP008822.1"/>
</dbReference>
<dbReference type="Proteomes" id="UP000061362">
    <property type="component" value="Chromosome"/>
</dbReference>
<evidence type="ECO:0000256" key="8">
    <source>
        <dbReference type="SAM" id="Phobius"/>
    </source>
</evidence>
<gene>
    <name evidence="11" type="ORF">HA72_0903</name>
    <name evidence="12" type="ORF">MsedA_0919</name>
    <name evidence="13" type="ORF">MsedB_0920</name>
    <name evidence="14" type="ORF">MsedC_0919</name>
    <name evidence="15" type="ORF">MsedD_0920</name>
    <name evidence="16" type="ORF">MsedE_0919</name>
</gene>
<dbReference type="AlphaFoldDB" id="A0A088E418"/>
<dbReference type="EMBL" id="CP008822">
    <property type="protein sequence ID" value="AIM27061.1"/>
    <property type="molecule type" value="Genomic_DNA"/>
</dbReference>
<evidence type="ECO:0000256" key="6">
    <source>
        <dbReference type="ARBA" id="ARBA00023065"/>
    </source>
</evidence>
<dbReference type="GeneID" id="97614021"/>
<dbReference type="InterPro" id="IPR036837">
    <property type="entry name" value="Cation_efflux_CTD_sf"/>
</dbReference>
<dbReference type="GO" id="GO:0005886">
    <property type="term" value="C:plasma membrane"/>
    <property type="evidence" value="ECO:0007669"/>
    <property type="project" value="TreeGrafter"/>
</dbReference>